<comment type="caution">
    <text evidence="2">The sequence shown here is derived from an EMBL/GenBank/DDBJ whole genome shotgun (WGS) entry which is preliminary data.</text>
</comment>
<name>A0A7W5ZSE0_9SPHN</name>
<feature type="signal peptide" evidence="1">
    <location>
        <begin position="1"/>
        <end position="19"/>
    </location>
</feature>
<accession>A0A7W5ZSE0</accession>
<dbReference type="Proteomes" id="UP000562395">
    <property type="component" value="Unassembled WGS sequence"/>
</dbReference>
<dbReference type="InterPro" id="IPR025514">
    <property type="entry name" value="DUF4402"/>
</dbReference>
<dbReference type="RefSeq" id="WP_183611317.1">
    <property type="nucleotide sequence ID" value="NZ_JACICY010000001.1"/>
</dbReference>
<evidence type="ECO:0000313" key="3">
    <source>
        <dbReference type="Proteomes" id="UP000562395"/>
    </source>
</evidence>
<keyword evidence="1" id="KW-0732">Signal</keyword>
<evidence type="ECO:0000256" key="1">
    <source>
        <dbReference type="SAM" id="SignalP"/>
    </source>
</evidence>
<feature type="chain" id="PRO_5030791444" description="DUF4402 domain-containing protein" evidence="1">
    <location>
        <begin position="20"/>
        <end position="325"/>
    </location>
</feature>
<protein>
    <recommendedName>
        <fullName evidence="4">DUF4402 domain-containing protein</fullName>
    </recommendedName>
</protein>
<evidence type="ECO:0008006" key="4">
    <source>
        <dbReference type="Google" id="ProtNLM"/>
    </source>
</evidence>
<keyword evidence="3" id="KW-1185">Reference proteome</keyword>
<organism evidence="2 3">
    <name type="scientific">Novosphingobium hassiacum</name>
    <dbReference type="NCBI Taxonomy" id="173676"/>
    <lineage>
        <taxon>Bacteria</taxon>
        <taxon>Pseudomonadati</taxon>
        <taxon>Pseudomonadota</taxon>
        <taxon>Alphaproteobacteria</taxon>
        <taxon>Sphingomonadales</taxon>
        <taxon>Sphingomonadaceae</taxon>
        <taxon>Novosphingobium</taxon>
    </lineage>
</organism>
<gene>
    <name evidence="2" type="ORF">GGQ88_000373</name>
</gene>
<sequence length="325" mass="31824">MLRALLILIAAMVAQAAQAQSYNVDSISDGVLGDVVSAASGSSTFRASSSSGAVTLQSGSAVRISSSSVYSVITISCTGNNLCNSATPYVTLALAGTPSGRLGAIPSVNLTNGTATITSAYSAGSYIVINLNPIPRNTSRTFLLGYDIPVLGNDSSQPTGNAVTSFLITASRPSGAGSDSLVGNITAKVIRPIDIAKTADLQFGKVTRPTSGTGSLTLSPAGVASVTGTGVIRFPSPAPTAAAFTVTGEGGQAVTVSLPSSVTMSGSAGSIVATTTATGSGSQVLSGGTGSAGTLQVKVGGSIPLSGSTGIGTFSGTLVVTVQYN</sequence>
<dbReference type="Pfam" id="PF14352">
    <property type="entry name" value="DUF4402"/>
    <property type="match status" value="1"/>
</dbReference>
<reference evidence="2 3" key="1">
    <citation type="submission" date="2020-08" db="EMBL/GenBank/DDBJ databases">
        <title>Genomic Encyclopedia of Type Strains, Phase IV (KMG-IV): sequencing the most valuable type-strain genomes for metagenomic binning, comparative biology and taxonomic classification.</title>
        <authorList>
            <person name="Goeker M."/>
        </authorList>
    </citation>
    <scope>NUCLEOTIDE SEQUENCE [LARGE SCALE GENOMIC DNA]</scope>
    <source>
        <strain evidence="2 3">DSM 14552</strain>
    </source>
</reference>
<dbReference type="EMBL" id="JACICY010000001">
    <property type="protein sequence ID" value="MBB3859133.1"/>
    <property type="molecule type" value="Genomic_DNA"/>
</dbReference>
<evidence type="ECO:0000313" key="2">
    <source>
        <dbReference type="EMBL" id="MBB3859133.1"/>
    </source>
</evidence>
<dbReference type="AlphaFoldDB" id="A0A7W5ZSE0"/>
<proteinExistence type="predicted"/>